<feature type="region of interest" description="Disordered" evidence="1">
    <location>
        <begin position="454"/>
        <end position="529"/>
    </location>
</feature>
<evidence type="ECO:0008006" key="4">
    <source>
        <dbReference type="Google" id="ProtNLM"/>
    </source>
</evidence>
<proteinExistence type="predicted"/>
<feature type="non-terminal residue" evidence="2">
    <location>
        <position position="529"/>
    </location>
</feature>
<dbReference type="EMBL" id="QBLH01002719">
    <property type="protein sequence ID" value="TGZ47630.1"/>
    <property type="molecule type" value="Genomic_DNA"/>
</dbReference>
<reference evidence="2 3" key="1">
    <citation type="journal article" date="2019" name="Philos. Trans. R. Soc. Lond., B, Biol. Sci.">
        <title>Ant behaviour and brain gene expression of defending hosts depend on the ecological success of the intruding social parasite.</title>
        <authorList>
            <person name="Kaur R."/>
            <person name="Stoldt M."/>
            <person name="Jongepier E."/>
            <person name="Feldmeyer B."/>
            <person name="Menzel F."/>
            <person name="Bornberg-Bauer E."/>
            <person name="Foitzik S."/>
        </authorList>
    </citation>
    <scope>NUCLEOTIDE SEQUENCE [LARGE SCALE GENOMIC DNA]</scope>
    <source>
        <tissue evidence="2">Whole body</tissue>
    </source>
</reference>
<gene>
    <name evidence="2" type="ORF">DBV15_13001</name>
</gene>
<organism evidence="2 3">
    <name type="scientific">Temnothorax longispinosus</name>
    <dbReference type="NCBI Taxonomy" id="300112"/>
    <lineage>
        <taxon>Eukaryota</taxon>
        <taxon>Metazoa</taxon>
        <taxon>Ecdysozoa</taxon>
        <taxon>Arthropoda</taxon>
        <taxon>Hexapoda</taxon>
        <taxon>Insecta</taxon>
        <taxon>Pterygota</taxon>
        <taxon>Neoptera</taxon>
        <taxon>Endopterygota</taxon>
        <taxon>Hymenoptera</taxon>
        <taxon>Apocrita</taxon>
        <taxon>Aculeata</taxon>
        <taxon>Formicoidea</taxon>
        <taxon>Formicidae</taxon>
        <taxon>Myrmicinae</taxon>
        <taxon>Temnothorax</taxon>
    </lineage>
</organism>
<feature type="compositionally biased region" description="Basic and acidic residues" evidence="1">
    <location>
        <begin position="485"/>
        <end position="507"/>
    </location>
</feature>
<keyword evidence="3" id="KW-1185">Reference proteome</keyword>
<comment type="caution">
    <text evidence="2">The sequence shown here is derived from an EMBL/GenBank/DDBJ whole genome shotgun (WGS) entry which is preliminary data.</text>
</comment>
<dbReference type="AlphaFoldDB" id="A0A4S2KET3"/>
<accession>A0A4S2KET3</accession>
<dbReference type="Proteomes" id="UP000310200">
    <property type="component" value="Unassembled WGS sequence"/>
</dbReference>
<sequence length="529" mass="60271">MIEQRKDAVTFQRNEAKRMKKFGGKNLPIVPNAATLRKAKEQQLLKLLGLDFVNPPINLLQQSKYGKYAGSIHSIGLLKFHCMYWSPEQQQIYTARCKKNPSAILTIDATGSIAKRATKQDPHVFLYQCMVVTKEGSVPVFQMVSADQRSFLIAHFLRFILSKGAPRPPTVVCDFGRALINAVAEVFGRCNNMRDYLQKCYDAVVQGSRVIPVSYIRLDVSHFIFMVSRWKCFDRKISAARNFYIRCISQAYQMQDFETLTYFIESILAVSLSESIGNTSDGVPVPAEIRIQALNKTIQGVPFKDIEDNVEESNEDSESSDAEDDIDTDWQMWANTLYRNAENISRKSRNGSVINACFNPDFANCLKKQLIPYLPLWTGIMRCHFEESSIIATFSSVESEFNDLKRRAFDIKLPMRIDKFVLLHLDHLDGKVKLASNEQDLPLIEKRDLKGRKITNKDKSESRIQSSRESEFSFAASGLETTSDYEPHRSTENTQHDNGIDIPHNDSETPQIGNEEQKSTETEIECTEH</sequence>
<feature type="compositionally biased region" description="Basic and acidic residues" evidence="1">
    <location>
        <begin position="455"/>
        <end position="471"/>
    </location>
</feature>
<evidence type="ECO:0000313" key="2">
    <source>
        <dbReference type="EMBL" id="TGZ47630.1"/>
    </source>
</evidence>
<feature type="compositionally biased region" description="Basic and acidic residues" evidence="1">
    <location>
        <begin position="515"/>
        <end position="529"/>
    </location>
</feature>
<evidence type="ECO:0000256" key="1">
    <source>
        <dbReference type="SAM" id="MobiDB-lite"/>
    </source>
</evidence>
<name>A0A4S2KET3_9HYME</name>
<evidence type="ECO:0000313" key="3">
    <source>
        <dbReference type="Proteomes" id="UP000310200"/>
    </source>
</evidence>
<protein>
    <recommendedName>
        <fullName evidence="4">MULE transposase domain-containing protein</fullName>
    </recommendedName>
</protein>